<proteinExistence type="predicted"/>
<comment type="caution">
    <text evidence="1">The sequence shown here is derived from an EMBL/GenBank/DDBJ whole genome shotgun (WGS) entry which is preliminary data.</text>
</comment>
<name>A0A645C8V6_9ZZZZ</name>
<accession>A0A645C8V6</accession>
<protein>
    <submittedName>
        <fullName evidence="1">Uncharacterized protein</fullName>
    </submittedName>
</protein>
<reference evidence="1" key="1">
    <citation type="submission" date="2019-08" db="EMBL/GenBank/DDBJ databases">
        <authorList>
            <person name="Kucharzyk K."/>
            <person name="Murdoch R.W."/>
            <person name="Higgins S."/>
            <person name="Loffler F."/>
        </authorList>
    </citation>
    <scope>NUCLEOTIDE SEQUENCE</scope>
</reference>
<organism evidence="1">
    <name type="scientific">bioreactor metagenome</name>
    <dbReference type="NCBI Taxonomy" id="1076179"/>
    <lineage>
        <taxon>unclassified sequences</taxon>
        <taxon>metagenomes</taxon>
        <taxon>ecological metagenomes</taxon>
    </lineage>
</organism>
<evidence type="ECO:0000313" key="1">
    <source>
        <dbReference type="EMBL" id="MPM72723.1"/>
    </source>
</evidence>
<dbReference type="AlphaFoldDB" id="A0A645C8V6"/>
<sequence length="54" mass="5986">MVMPSDADILEQNADALDSAVCLLAAKDFIEGNVYFPENMILAKKEGWIWAKKA</sequence>
<dbReference type="EMBL" id="VSSQ01024915">
    <property type="protein sequence ID" value="MPM72723.1"/>
    <property type="molecule type" value="Genomic_DNA"/>
</dbReference>
<gene>
    <name evidence="1" type="ORF">SDC9_119699</name>
</gene>